<protein>
    <recommendedName>
        <fullName evidence="13">Riboflavin biosynthesis protein RibD</fullName>
    </recommendedName>
    <domain>
        <recommendedName>
            <fullName evidence="13">Diaminohydroxyphosphoribosylaminopyrimidine deaminase</fullName>
            <shortName evidence="13">DRAP deaminase</shortName>
            <ecNumber evidence="13">3.5.4.26</ecNumber>
        </recommendedName>
        <alternativeName>
            <fullName evidence="13">Riboflavin-specific deaminase</fullName>
        </alternativeName>
    </domain>
    <domain>
        <recommendedName>
            <fullName evidence="13">5-amino-6-(5-phosphoribosylamino)uracil reductase</fullName>
            <ecNumber evidence="13">1.1.1.193</ecNumber>
        </recommendedName>
        <alternativeName>
            <fullName evidence="13">HTP reductase</fullName>
        </alternativeName>
    </domain>
</protein>
<dbReference type="InterPro" id="IPR002125">
    <property type="entry name" value="CMP_dCMP_dom"/>
</dbReference>
<dbReference type="PANTHER" id="PTHR38011">
    <property type="entry name" value="DIHYDROFOLATE REDUCTASE FAMILY PROTEIN (AFU_ORTHOLOGUE AFUA_8G06820)"/>
    <property type="match status" value="1"/>
</dbReference>
<dbReference type="PROSITE" id="PS00903">
    <property type="entry name" value="CYT_DCMP_DEAMINASES_1"/>
    <property type="match status" value="1"/>
</dbReference>
<evidence type="ECO:0000256" key="9">
    <source>
        <dbReference type="ARBA" id="ARBA00022833"/>
    </source>
</evidence>
<feature type="binding site" evidence="15">
    <location>
        <position position="199"/>
    </location>
    <ligand>
        <name>NADP(+)</name>
        <dbReference type="ChEBI" id="CHEBI:58349"/>
    </ligand>
</feature>
<feature type="binding site" evidence="15">
    <location>
        <position position="203"/>
    </location>
    <ligand>
        <name>substrate</name>
    </ligand>
</feature>
<dbReference type="FunFam" id="3.40.140.10:FF:000025">
    <property type="entry name" value="Riboflavin biosynthesis protein RibD"/>
    <property type="match status" value="1"/>
</dbReference>
<dbReference type="EMBL" id="SACY01000002">
    <property type="protein sequence ID" value="RVU25827.1"/>
    <property type="molecule type" value="Genomic_DNA"/>
</dbReference>
<comment type="similarity">
    <text evidence="5 13">In the C-terminal section; belongs to the HTP reductase family.</text>
</comment>
<keyword evidence="19" id="KW-1185">Reference proteome</keyword>
<comment type="catalytic activity">
    <reaction evidence="13">
        <text>5-amino-6-(5-phospho-D-ribitylamino)uracil + NADP(+) = 5-amino-6-(5-phospho-D-ribosylamino)uracil + NADPH + H(+)</text>
        <dbReference type="Rhea" id="RHEA:17845"/>
        <dbReference type="ChEBI" id="CHEBI:15378"/>
        <dbReference type="ChEBI" id="CHEBI:57783"/>
        <dbReference type="ChEBI" id="CHEBI:58349"/>
        <dbReference type="ChEBI" id="CHEBI:58421"/>
        <dbReference type="ChEBI" id="CHEBI:58453"/>
        <dbReference type="EC" id="1.1.1.193"/>
    </reaction>
</comment>
<dbReference type="EC" id="3.5.4.26" evidence="13"/>
<evidence type="ECO:0000256" key="10">
    <source>
        <dbReference type="ARBA" id="ARBA00022857"/>
    </source>
</evidence>
<evidence type="ECO:0000256" key="6">
    <source>
        <dbReference type="ARBA" id="ARBA00022619"/>
    </source>
</evidence>
<reference evidence="18 19" key="1">
    <citation type="submission" date="2019-01" db="EMBL/GenBank/DDBJ databases">
        <authorList>
            <person name="Chen W.-M."/>
        </authorList>
    </citation>
    <scope>NUCLEOTIDE SEQUENCE [LARGE SCALE GENOMIC DNA]</scope>
    <source>
        <strain evidence="18 19">FSY-15</strain>
    </source>
</reference>
<dbReference type="InterPro" id="IPR050765">
    <property type="entry name" value="Riboflavin_Biosynth_HTPR"/>
</dbReference>
<feature type="binding site" evidence="16">
    <location>
        <position position="87"/>
    </location>
    <ligand>
        <name>Zn(2+)</name>
        <dbReference type="ChEBI" id="CHEBI:29105"/>
        <note>catalytic</note>
    </ligand>
</feature>
<dbReference type="SUPFAM" id="SSF53597">
    <property type="entry name" value="Dihydrofolate reductase-like"/>
    <property type="match status" value="1"/>
</dbReference>
<dbReference type="Pfam" id="PF01872">
    <property type="entry name" value="RibD_C"/>
    <property type="match status" value="1"/>
</dbReference>
<dbReference type="GO" id="GO:0009231">
    <property type="term" value="P:riboflavin biosynthetic process"/>
    <property type="evidence" value="ECO:0007669"/>
    <property type="project" value="UniProtKB-UniPathway"/>
</dbReference>
<evidence type="ECO:0000256" key="15">
    <source>
        <dbReference type="PIRSR" id="PIRSR006769-2"/>
    </source>
</evidence>
<feature type="binding site" evidence="15">
    <location>
        <position position="210"/>
    </location>
    <ligand>
        <name>substrate</name>
    </ligand>
</feature>
<keyword evidence="10 13" id="KW-0521">NADP</keyword>
<feature type="domain" description="CMP/dCMP-type deaminase" evidence="17">
    <location>
        <begin position="2"/>
        <end position="126"/>
    </location>
</feature>
<feature type="binding site" evidence="16">
    <location>
        <position position="51"/>
    </location>
    <ligand>
        <name>Zn(2+)</name>
        <dbReference type="ChEBI" id="CHEBI:29105"/>
        <note>catalytic</note>
    </ligand>
</feature>
<dbReference type="UniPathway" id="UPA00275">
    <property type="reaction ID" value="UER00401"/>
</dbReference>
<dbReference type="GO" id="GO:0008270">
    <property type="term" value="F:zinc ion binding"/>
    <property type="evidence" value="ECO:0007669"/>
    <property type="project" value="InterPro"/>
</dbReference>
<dbReference type="InterPro" id="IPR016193">
    <property type="entry name" value="Cytidine_deaminase-like"/>
</dbReference>
<feature type="binding site" evidence="15">
    <location>
        <position position="207"/>
    </location>
    <ligand>
        <name>substrate</name>
    </ligand>
</feature>
<evidence type="ECO:0000256" key="7">
    <source>
        <dbReference type="ARBA" id="ARBA00022723"/>
    </source>
</evidence>
<comment type="function">
    <text evidence="1 13">Converts 2,5-diamino-6-(ribosylamino)-4(3h)-pyrimidinone 5'-phosphate into 5-amino-6-(ribosylamino)-2,4(1h,3h)-pyrimidinedione 5'-phosphate.</text>
</comment>
<dbReference type="InterPro" id="IPR024072">
    <property type="entry name" value="DHFR-like_dom_sf"/>
</dbReference>
<dbReference type="Gene3D" id="3.40.430.10">
    <property type="entry name" value="Dihydrofolate Reductase, subunit A"/>
    <property type="match status" value="1"/>
</dbReference>
<sequence>MGKKEIWMQRALDLALLGQGQVAPNPLVGCVIVKDNRVIGEGWHQRYGGPHAEVNAVNSVSNTDDLENSEVYVTLEPCSHFGKTPPCADLLITHKVGKVYICNVDPNPLVAGKGIEKLKNAGIDVQSGILREKGTIINQKFFTFHKVKRPFITLKFACSADAYIAKKNGDAVQFSNSVSQQLVHKLRAEHQAILIGVNTANNDNPSLSTRDWPGKNPLRIILDPYNKLKPDLTLLKDENPTWIFNKTLQKESFGKFWWKISAENSIEFLQEVLNFCTEKNIQSILVEGGSQTLQNFIESNLFDELIQITNNEIELQEGIKAPQINLRFQTNKTFGTNNTWQIWNRLKESENLS</sequence>
<keyword evidence="11 13" id="KW-0560">Oxidoreductase</keyword>
<accession>A0A437PUB5</accession>
<evidence type="ECO:0000313" key="18">
    <source>
        <dbReference type="EMBL" id="RVU25827.1"/>
    </source>
</evidence>
<keyword evidence="12" id="KW-0511">Multifunctional enzyme</keyword>
<evidence type="ECO:0000256" key="8">
    <source>
        <dbReference type="ARBA" id="ARBA00022801"/>
    </source>
</evidence>
<evidence type="ECO:0000256" key="2">
    <source>
        <dbReference type="ARBA" id="ARBA00004882"/>
    </source>
</evidence>
<name>A0A437PUB5_9BACT</name>
<feature type="binding site" evidence="16">
    <location>
        <position position="78"/>
    </location>
    <ligand>
        <name>Zn(2+)</name>
        <dbReference type="ChEBI" id="CHEBI:29105"/>
        <note>catalytic</note>
    </ligand>
</feature>
<dbReference type="InterPro" id="IPR016192">
    <property type="entry name" value="APOBEC/CMP_deaminase_Zn-bd"/>
</dbReference>
<organism evidence="18 19">
    <name type="scientific">Sandaracinomonas limnophila</name>
    <dbReference type="NCBI Taxonomy" id="1862386"/>
    <lineage>
        <taxon>Bacteria</taxon>
        <taxon>Pseudomonadati</taxon>
        <taxon>Bacteroidota</taxon>
        <taxon>Cytophagia</taxon>
        <taxon>Cytophagales</taxon>
        <taxon>Flectobacillaceae</taxon>
        <taxon>Sandaracinomonas</taxon>
    </lineage>
</organism>
<evidence type="ECO:0000256" key="16">
    <source>
        <dbReference type="PIRSR" id="PIRSR006769-3"/>
    </source>
</evidence>
<keyword evidence="8 13" id="KW-0378">Hydrolase</keyword>
<dbReference type="Pfam" id="PF00383">
    <property type="entry name" value="dCMP_cyt_deam_1"/>
    <property type="match status" value="1"/>
</dbReference>
<dbReference type="SUPFAM" id="SSF53927">
    <property type="entry name" value="Cytidine deaminase-like"/>
    <property type="match status" value="1"/>
</dbReference>
<dbReference type="NCBIfam" id="TIGR00326">
    <property type="entry name" value="eubact_ribD"/>
    <property type="match status" value="1"/>
</dbReference>
<dbReference type="PANTHER" id="PTHR38011:SF7">
    <property type="entry name" value="2,5-DIAMINO-6-RIBOSYLAMINO-4(3H)-PYRIMIDINONE 5'-PHOSPHATE REDUCTASE"/>
    <property type="match status" value="1"/>
</dbReference>
<dbReference type="InterPro" id="IPR002734">
    <property type="entry name" value="RibDG_C"/>
</dbReference>
<dbReference type="OrthoDB" id="9800865at2"/>
<dbReference type="EC" id="1.1.1.193" evidence="13"/>
<dbReference type="PIRSF" id="PIRSF006769">
    <property type="entry name" value="RibD"/>
    <property type="match status" value="1"/>
</dbReference>
<comment type="pathway">
    <text evidence="3 13">Cofactor biosynthesis; riboflavin biosynthesis; 5-amino-6-(D-ribitylamino)uracil from GTP: step 3/4.</text>
</comment>
<evidence type="ECO:0000256" key="14">
    <source>
        <dbReference type="PIRSR" id="PIRSR006769-1"/>
    </source>
</evidence>
<dbReference type="RefSeq" id="WP_127803071.1">
    <property type="nucleotide sequence ID" value="NZ_SACY01000002.1"/>
</dbReference>
<dbReference type="PROSITE" id="PS51747">
    <property type="entry name" value="CYT_DCMP_DEAMINASES_2"/>
    <property type="match status" value="1"/>
</dbReference>
<comment type="catalytic activity">
    <reaction evidence="13">
        <text>2,5-diamino-6-hydroxy-4-(5-phosphoribosylamino)-pyrimidine + H2O + H(+) = 5-amino-6-(5-phospho-D-ribosylamino)uracil + NH4(+)</text>
        <dbReference type="Rhea" id="RHEA:21868"/>
        <dbReference type="ChEBI" id="CHEBI:15377"/>
        <dbReference type="ChEBI" id="CHEBI:15378"/>
        <dbReference type="ChEBI" id="CHEBI:28938"/>
        <dbReference type="ChEBI" id="CHEBI:58453"/>
        <dbReference type="ChEBI" id="CHEBI:58614"/>
        <dbReference type="EC" id="3.5.4.26"/>
    </reaction>
</comment>
<evidence type="ECO:0000259" key="17">
    <source>
        <dbReference type="PROSITE" id="PS51747"/>
    </source>
</evidence>
<feature type="binding site" evidence="15">
    <location>
        <position position="187"/>
    </location>
    <ligand>
        <name>substrate</name>
    </ligand>
</feature>
<dbReference type="CDD" id="cd01284">
    <property type="entry name" value="Riboflavin_deaminase-reductase"/>
    <property type="match status" value="1"/>
</dbReference>
<dbReference type="AlphaFoldDB" id="A0A437PUB5"/>
<keyword evidence="6 13" id="KW-0686">Riboflavin biosynthesis</keyword>
<comment type="pathway">
    <text evidence="2 13">Cofactor biosynthesis; riboflavin biosynthesis; 5-amino-6-(D-ribitylamino)uracil from GTP: step 2/4.</text>
</comment>
<dbReference type="Gene3D" id="3.40.140.10">
    <property type="entry name" value="Cytidine Deaminase, domain 2"/>
    <property type="match status" value="1"/>
</dbReference>
<dbReference type="GO" id="GO:0008703">
    <property type="term" value="F:5-amino-6-(5-phosphoribosylamino)uracil reductase activity"/>
    <property type="evidence" value="ECO:0007669"/>
    <property type="project" value="UniProtKB-EC"/>
</dbReference>
<evidence type="ECO:0000256" key="4">
    <source>
        <dbReference type="ARBA" id="ARBA00005259"/>
    </source>
</evidence>
<dbReference type="InterPro" id="IPR004794">
    <property type="entry name" value="Eubact_RibD"/>
</dbReference>
<comment type="similarity">
    <text evidence="4 13">In the N-terminal section; belongs to the cytidine and deoxycytidylate deaminase family.</text>
</comment>
<feature type="active site" description="Proton donor" evidence="14">
    <location>
        <position position="53"/>
    </location>
</feature>
<comment type="caution">
    <text evidence="18">The sequence shown here is derived from an EMBL/GenBank/DDBJ whole genome shotgun (WGS) entry which is preliminary data.</text>
</comment>
<dbReference type="GO" id="GO:0008835">
    <property type="term" value="F:diaminohydroxyphosphoribosylaminopyrimidine deaminase activity"/>
    <property type="evidence" value="ECO:0007669"/>
    <property type="project" value="UniProtKB-EC"/>
</dbReference>
<comment type="cofactor">
    <cofactor evidence="13 16">
        <name>Zn(2+)</name>
        <dbReference type="ChEBI" id="CHEBI:29105"/>
    </cofactor>
    <text evidence="13 16">Binds 1 zinc ion.</text>
</comment>
<evidence type="ECO:0000256" key="5">
    <source>
        <dbReference type="ARBA" id="ARBA00007417"/>
    </source>
</evidence>
<keyword evidence="9 13" id="KW-0862">Zinc</keyword>
<gene>
    <name evidence="18" type="primary">ribD</name>
    <name evidence="18" type="ORF">EOJ36_05255</name>
</gene>
<evidence type="ECO:0000313" key="19">
    <source>
        <dbReference type="Proteomes" id="UP000282832"/>
    </source>
</evidence>
<dbReference type="Proteomes" id="UP000282832">
    <property type="component" value="Unassembled WGS sequence"/>
</dbReference>
<evidence type="ECO:0000256" key="12">
    <source>
        <dbReference type="ARBA" id="ARBA00023268"/>
    </source>
</evidence>
<feature type="binding site" evidence="15">
    <location>
        <position position="287"/>
    </location>
    <ligand>
        <name>substrate</name>
    </ligand>
</feature>
<evidence type="ECO:0000256" key="3">
    <source>
        <dbReference type="ARBA" id="ARBA00004910"/>
    </source>
</evidence>
<feature type="binding site" evidence="15">
    <location>
        <position position="157"/>
    </location>
    <ligand>
        <name>NADP(+)</name>
        <dbReference type="ChEBI" id="CHEBI:58349"/>
    </ligand>
</feature>
<proteinExistence type="inferred from homology"/>
<evidence type="ECO:0000256" key="11">
    <source>
        <dbReference type="ARBA" id="ARBA00023002"/>
    </source>
</evidence>
<evidence type="ECO:0000256" key="1">
    <source>
        <dbReference type="ARBA" id="ARBA00002151"/>
    </source>
</evidence>
<keyword evidence="7 13" id="KW-0479">Metal-binding</keyword>
<evidence type="ECO:0000256" key="13">
    <source>
        <dbReference type="PIRNR" id="PIRNR006769"/>
    </source>
</evidence>